<dbReference type="Gene3D" id="3.40.1710.10">
    <property type="entry name" value="abc type-2 transporter like domain"/>
    <property type="match status" value="1"/>
</dbReference>
<dbReference type="EMBL" id="CAFBMB010000008">
    <property type="protein sequence ID" value="CAB4889293.1"/>
    <property type="molecule type" value="Genomic_DNA"/>
</dbReference>
<feature type="transmembrane region" description="Helical" evidence="5">
    <location>
        <begin position="425"/>
        <end position="445"/>
    </location>
</feature>
<organism evidence="6">
    <name type="scientific">freshwater metagenome</name>
    <dbReference type="NCBI Taxonomy" id="449393"/>
    <lineage>
        <taxon>unclassified sequences</taxon>
        <taxon>metagenomes</taxon>
        <taxon>ecological metagenomes</taxon>
    </lineage>
</organism>
<keyword evidence="4 5" id="KW-0472">Membrane</keyword>
<evidence type="ECO:0000313" key="6">
    <source>
        <dbReference type="EMBL" id="CAB4889293.1"/>
    </source>
</evidence>
<evidence type="ECO:0000256" key="3">
    <source>
        <dbReference type="ARBA" id="ARBA00022989"/>
    </source>
</evidence>
<keyword evidence="3 5" id="KW-1133">Transmembrane helix</keyword>
<comment type="subcellular location">
    <subcellularLocation>
        <location evidence="1">Membrane</location>
        <topology evidence="1">Multi-pass membrane protein</topology>
    </subcellularLocation>
</comment>
<feature type="transmembrane region" description="Helical" evidence="5">
    <location>
        <begin position="483"/>
        <end position="506"/>
    </location>
</feature>
<evidence type="ECO:0000256" key="1">
    <source>
        <dbReference type="ARBA" id="ARBA00004141"/>
    </source>
</evidence>
<feature type="transmembrane region" description="Helical" evidence="5">
    <location>
        <begin position="538"/>
        <end position="560"/>
    </location>
</feature>
<name>A0A6J7FCJ7_9ZZZZ</name>
<feature type="transmembrane region" description="Helical" evidence="5">
    <location>
        <begin position="451"/>
        <end position="471"/>
    </location>
</feature>
<gene>
    <name evidence="6" type="ORF">UFOPK3516_00219</name>
</gene>
<dbReference type="PANTHER" id="PTHR43077:SF10">
    <property type="entry name" value="TRANSPORT PERMEASE PROTEIN"/>
    <property type="match status" value="1"/>
</dbReference>
<dbReference type="PANTHER" id="PTHR43077">
    <property type="entry name" value="TRANSPORT PERMEASE YVFS-RELATED"/>
    <property type="match status" value="1"/>
</dbReference>
<feature type="transmembrane region" description="Helical" evidence="5">
    <location>
        <begin position="383"/>
        <end position="404"/>
    </location>
</feature>
<keyword evidence="2 5" id="KW-0812">Transmembrane</keyword>
<evidence type="ECO:0000256" key="5">
    <source>
        <dbReference type="SAM" id="Phobius"/>
    </source>
</evidence>
<evidence type="ECO:0000256" key="4">
    <source>
        <dbReference type="ARBA" id="ARBA00023136"/>
    </source>
</evidence>
<accession>A0A6J7FCJ7</accession>
<feature type="transmembrane region" description="Helical" evidence="5">
    <location>
        <begin position="12"/>
        <end position="32"/>
    </location>
</feature>
<dbReference type="GO" id="GO:0016020">
    <property type="term" value="C:membrane"/>
    <property type="evidence" value="ECO:0007669"/>
    <property type="project" value="UniProtKB-SubCell"/>
</dbReference>
<dbReference type="AlphaFoldDB" id="A0A6J7FCJ7"/>
<proteinExistence type="predicted"/>
<evidence type="ECO:0000256" key="2">
    <source>
        <dbReference type="ARBA" id="ARBA00022692"/>
    </source>
</evidence>
<reference evidence="6" key="1">
    <citation type="submission" date="2020-05" db="EMBL/GenBank/DDBJ databases">
        <authorList>
            <person name="Chiriac C."/>
            <person name="Salcher M."/>
            <person name="Ghai R."/>
            <person name="Kavagutti S V."/>
        </authorList>
    </citation>
    <scope>NUCLEOTIDE SEQUENCE</scope>
</reference>
<dbReference type="InterPro" id="IPR051328">
    <property type="entry name" value="T7SS_ABC-Transporter"/>
</dbReference>
<sequence length="573" mass="58287">MSQSQPRRRNRWFLGMSLAVPVLIALVGLWALQPASLNSDTGQPNLNAAIVNQDDIVMIDVNNDQIPIAIGRLLVGQLVTSNTDGFNWTLTNAATAQAGLQSGQYSAVLTIPSNFSRAYLSATTEDPVQATVDIQTDGAHSYAATVLARSMAGNLTEQIAQAFTQVYINALLVGFSEIGKQLGAAAEGQQQLADGLGALNSAASILPGASAQMAAGARDLATANTSLTSGLGLLQSFSTLYLSGLDQLATLNAQLRAQLNANDVPGAKATLDDIDTTTAALGAGGALMTGGLTAAQYVSGLIAEGSDYLATGTQQFADGLPLLANGLSQATGGAKAIADGLKAGANAIPRYTGLEAEQLASVAANPVKANITTSPALPSVQSALGAVMMPIGLWLGALILALVYRPLQQRGLLSRASSRRLLVRSALPMVGLSAAQGALVVVAAAASGVSAIDHVGFFALVIIAAISFALLHQGLAALAPRATWLISIALLTLQIVAAGVILPLSWAPGILQFFGNVLPVSIAMRGAQALITGDSVNALGSILGVAASGVFGLILLAIAISRGRNVARRAIPA</sequence>
<protein>
    <submittedName>
        <fullName evidence="6">Unannotated protein</fullName>
    </submittedName>
</protein>